<proteinExistence type="predicted"/>
<organism evidence="1 2">
    <name type="scientific">Paraburkholderia polaris</name>
    <dbReference type="NCBI Taxonomy" id="2728848"/>
    <lineage>
        <taxon>Bacteria</taxon>
        <taxon>Pseudomonadati</taxon>
        <taxon>Pseudomonadota</taxon>
        <taxon>Betaproteobacteria</taxon>
        <taxon>Burkholderiales</taxon>
        <taxon>Burkholderiaceae</taxon>
        <taxon>Paraburkholderia</taxon>
    </lineage>
</organism>
<dbReference type="EMBL" id="JABBGJ010000044">
    <property type="protein sequence ID" value="NMM02788.1"/>
    <property type="molecule type" value="Genomic_DNA"/>
</dbReference>
<dbReference type="SUPFAM" id="SSF53187">
    <property type="entry name" value="Zn-dependent exopeptidases"/>
    <property type="match status" value="1"/>
</dbReference>
<protein>
    <submittedName>
        <fullName evidence="1">DUF2817 domain-containing protein</fullName>
    </submittedName>
</protein>
<dbReference type="AlphaFoldDB" id="A0A848IKB5"/>
<keyword evidence="2" id="KW-1185">Reference proteome</keyword>
<evidence type="ECO:0000313" key="1">
    <source>
        <dbReference type="EMBL" id="NMM02788.1"/>
    </source>
</evidence>
<comment type="caution">
    <text evidence="1">The sequence shown here is derived from an EMBL/GenBank/DDBJ whole genome shotgun (WGS) entry which is preliminary data.</text>
</comment>
<accession>A0A848IKB5</accession>
<dbReference type="InterPro" id="IPR021259">
    <property type="entry name" value="DUF2817"/>
</dbReference>
<dbReference type="RefSeq" id="WP_169489555.1">
    <property type="nucleotide sequence ID" value="NZ_JABBGJ010000044.1"/>
</dbReference>
<dbReference type="Proteomes" id="UP000544134">
    <property type="component" value="Unassembled WGS sequence"/>
</dbReference>
<evidence type="ECO:0000313" key="2">
    <source>
        <dbReference type="Proteomes" id="UP000544134"/>
    </source>
</evidence>
<sequence length="370" mass="40281">MVIKDNFSGSYAQARERFTRAARAGGFEVKQIVHPTAVGPDNEMLSIDLAIYAHAGARSLLIITSGTHGVEGFCGSGCQVGLLQDAAFIAEAQGRGVALLMIHGVNPYGFAHLRRVNEDNVDLNRNSVDFSTAADTNPGYVELGPLLLPESWPPDADNQAALGAYIQTHGEQALRDTVSKGQYAVPDGMFYGGAQTCWSTQTVHSILRAHASGYRRFAWIDLHTGLGPYGHGEKIFMSTDRSELERARRWWGDDVKPIHAAGSVSADVQGPIIGVSYDEFPGIEKTTLGLEFGTYEPLHVLKALRADHWLHRHPECEATAAAQIRQNLKDAFYCDNDEWKGLVFGQTRVVAWQAIAGLSEGDSELSGSTR</sequence>
<name>A0A848IKB5_9BURK</name>
<gene>
    <name evidence="1" type="ORF">HHL24_33330</name>
</gene>
<dbReference type="Gene3D" id="3.40.630.10">
    <property type="entry name" value="Zn peptidases"/>
    <property type="match status" value="1"/>
</dbReference>
<dbReference type="CDD" id="cd06233">
    <property type="entry name" value="M14-like"/>
    <property type="match status" value="1"/>
</dbReference>
<reference evidence="1 2" key="1">
    <citation type="submission" date="2020-04" db="EMBL/GenBank/DDBJ databases">
        <title>Paraburkholderia sp. RP-4-7 isolated from soil.</title>
        <authorList>
            <person name="Dahal R.H."/>
        </authorList>
    </citation>
    <scope>NUCLEOTIDE SEQUENCE [LARGE SCALE GENOMIC DNA]</scope>
    <source>
        <strain evidence="1 2">RP-4-7</strain>
    </source>
</reference>
<dbReference type="Pfam" id="PF10994">
    <property type="entry name" value="DUF2817"/>
    <property type="match status" value="1"/>
</dbReference>